<evidence type="ECO:0000313" key="1">
    <source>
        <dbReference type="EMBL" id="ADZ80090.1"/>
    </source>
</evidence>
<dbReference type="EMBL" id="CP002584">
    <property type="protein sequence ID" value="ADZ80090.1"/>
    <property type="molecule type" value="Genomic_DNA"/>
</dbReference>
<organism evidence="1">
    <name type="scientific">Sphingobacterium sp. (strain 21)</name>
    <dbReference type="NCBI Taxonomy" id="743722"/>
    <lineage>
        <taxon>Bacteria</taxon>
        <taxon>Pseudomonadati</taxon>
        <taxon>Bacteroidota</taxon>
        <taxon>Sphingobacteriia</taxon>
        <taxon>Sphingobacteriales</taxon>
        <taxon>Sphingobacteriaceae</taxon>
        <taxon>Sphingobacterium</taxon>
    </lineage>
</organism>
<proteinExistence type="predicted"/>
<dbReference type="KEGG" id="shg:Sph21_3553"/>
<accession>F4C5S5</accession>
<reference evidence="1" key="1">
    <citation type="submission" date="2011-03" db="EMBL/GenBank/DDBJ databases">
        <title>Complete sequence of Sphingobacterium sp. 21.</title>
        <authorList>
            <consortium name="US DOE Joint Genome Institute"/>
            <person name="Lucas S."/>
            <person name="Copeland A."/>
            <person name="Lapidus A."/>
            <person name="Cheng J.-F."/>
            <person name="Goodwin L."/>
            <person name="Pitluck S."/>
            <person name="Davenport K."/>
            <person name="Detter J.C."/>
            <person name="Han C."/>
            <person name="Tapia R."/>
            <person name="Land M."/>
            <person name="Hauser L."/>
            <person name="Kyrpides N."/>
            <person name="Ivanova N."/>
            <person name="Ovchinnikova G."/>
            <person name="Pagani I."/>
            <person name="Siebers A.K."/>
            <person name="Allgaier M."/>
            <person name="Thelen M.P."/>
            <person name="Hugenholtz P."/>
            <person name="Woyke T."/>
        </authorList>
    </citation>
    <scope>NUCLEOTIDE SEQUENCE</scope>
    <source>
        <strain evidence="1">21</strain>
    </source>
</reference>
<sequence length="48" mass="5155">MGTQNLDIQILAAPSILGLRTNGVQDLPAALLKAGLGWQLQQDHHHSL</sequence>
<protein>
    <submittedName>
        <fullName evidence="1">ArgI2 arginase</fullName>
    </submittedName>
</protein>
<dbReference type="HOGENOM" id="CLU_3157920_0_0_10"/>
<name>F4C5S5_SPHS2</name>
<gene>
    <name evidence="1" type="ordered locus">Sph21_3553</name>
</gene>
<dbReference type="PATRIC" id="fig|743722.3.peg.3793"/>
<dbReference type="AlphaFoldDB" id="F4C5S5"/>